<reference evidence="2 3" key="1">
    <citation type="submission" date="2019-04" db="EMBL/GenBank/DDBJ databases">
        <title>The CDC panel for molecular diagnostics of ciprofloxacin resistance and its use for research and clinical development.</title>
        <authorList>
            <person name="Liu H."/>
            <person name="Tang K."/>
            <person name="Pham C."/>
            <person name="Schmerer M."/>
        </authorList>
    </citation>
    <scope>NUCLEOTIDE SEQUENCE [LARGE SCALE GENOMIC DNA]</scope>
    <source>
        <strain evidence="2 3">LRRBGS_0742</strain>
    </source>
</reference>
<dbReference type="Proteomes" id="UP000307092">
    <property type="component" value="Unassembled WGS sequence"/>
</dbReference>
<evidence type="ECO:0000313" key="3">
    <source>
        <dbReference type="Proteomes" id="UP000307092"/>
    </source>
</evidence>
<name>A0AAX2TSU3_NEIGO</name>
<protein>
    <recommendedName>
        <fullName evidence="4">Integral membrane protein</fullName>
    </recommendedName>
</protein>
<sequence>MFVLNIQIIIEMCVLYGRQMPSEKTLSAVLPANAGLYHLLLAAALIVSIFGIVIKSRLIHILQGRNR</sequence>
<keyword evidence="1" id="KW-0812">Transmembrane</keyword>
<evidence type="ECO:0000256" key="1">
    <source>
        <dbReference type="SAM" id="Phobius"/>
    </source>
</evidence>
<feature type="transmembrane region" description="Helical" evidence="1">
    <location>
        <begin position="35"/>
        <end position="54"/>
    </location>
</feature>
<accession>A0AAX2TSU3</accession>
<dbReference type="AlphaFoldDB" id="A0AAX2TSU3"/>
<gene>
    <name evidence="2" type="ORF">E8M63_00480</name>
</gene>
<evidence type="ECO:0000313" key="2">
    <source>
        <dbReference type="EMBL" id="TJX06990.1"/>
    </source>
</evidence>
<dbReference type="EMBL" id="SUQX01000001">
    <property type="protein sequence ID" value="TJX06990.1"/>
    <property type="molecule type" value="Genomic_DNA"/>
</dbReference>
<organism evidence="2 3">
    <name type="scientific">Neisseria gonorrhoeae</name>
    <dbReference type="NCBI Taxonomy" id="485"/>
    <lineage>
        <taxon>Bacteria</taxon>
        <taxon>Pseudomonadati</taxon>
        <taxon>Pseudomonadota</taxon>
        <taxon>Betaproteobacteria</taxon>
        <taxon>Neisseriales</taxon>
        <taxon>Neisseriaceae</taxon>
        <taxon>Neisseria</taxon>
    </lineage>
</organism>
<evidence type="ECO:0008006" key="4">
    <source>
        <dbReference type="Google" id="ProtNLM"/>
    </source>
</evidence>
<proteinExistence type="predicted"/>
<keyword evidence="1" id="KW-1133">Transmembrane helix</keyword>
<comment type="caution">
    <text evidence="2">The sequence shown here is derived from an EMBL/GenBank/DDBJ whole genome shotgun (WGS) entry which is preliminary data.</text>
</comment>
<keyword evidence="1" id="KW-0472">Membrane</keyword>